<sequence>MLTMLNEVRRGAPEMSAPDGELDERPMTTMMATLGLCTGQQDFIPQHAIDASGQPLPGGRKCP</sequence>
<keyword evidence="3" id="KW-1185">Reference proteome</keyword>
<keyword evidence="2" id="KW-0614">Plasmid</keyword>
<organism evidence="2 3">
    <name type="scientific">Pandoraea faecigallinarum</name>
    <dbReference type="NCBI Taxonomy" id="656179"/>
    <lineage>
        <taxon>Bacteria</taxon>
        <taxon>Pseudomonadati</taxon>
        <taxon>Pseudomonadota</taxon>
        <taxon>Betaproteobacteria</taxon>
        <taxon>Burkholderiales</taxon>
        <taxon>Burkholderiaceae</taxon>
        <taxon>Pandoraea</taxon>
    </lineage>
</organism>
<gene>
    <name evidence="2" type="ORF">AB870_24640</name>
</gene>
<dbReference type="Proteomes" id="UP000035651">
    <property type="component" value="Plasmid pPF72-1"/>
</dbReference>
<evidence type="ECO:0000313" key="2">
    <source>
        <dbReference type="EMBL" id="AKM33372.1"/>
    </source>
</evidence>
<dbReference type="KEGG" id="pfg:AB870_24640"/>
<dbReference type="PATRIC" id="fig|656179.3.peg.5299"/>
<evidence type="ECO:0000256" key="1">
    <source>
        <dbReference type="SAM" id="MobiDB-lite"/>
    </source>
</evidence>
<dbReference type="EMBL" id="CP011808">
    <property type="protein sequence ID" value="AKM33372.1"/>
    <property type="molecule type" value="Genomic_DNA"/>
</dbReference>
<protein>
    <submittedName>
        <fullName evidence="2">Uncharacterized protein</fullName>
    </submittedName>
</protein>
<dbReference type="AlphaFoldDB" id="A0A0H3X077"/>
<name>A0A0H3X077_9BURK</name>
<feature type="region of interest" description="Disordered" evidence="1">
    <location>
        <begin position="1"/>
        <end position="24"/>
    </location>
</feature>
<evidence type="ECO:0000313" key="3">
    <source>
        <dbReference type="Proteomes" id="UP000035651"/>
    </source>
</evidence>
<reference evidence="2" key="1">
    <citation type="submission" date="2016-06" db="EMBL/GenBank/DDBJ databases">
        <title>Complete Genome Sequence of Pandoraea faecigallinarum DSM-23572.</title>
        <authorList>
            <person name="Yong D."/>
            <person name="Ee R."/>
            <person name="Lim Y.-L."/>
            <person name="Yin W.-F."/>
            <person name="Chan K.-G."/>
        </authorList>
    </citation>
    <scope>NUCLEOTIDE SEQUENCE</scope>
    <source>
        <strain evidence="2">DSM 23572</strain>
        <plasmid evidence="2">pPF72-1</plasmid>
    </source>
</reference>
<accession>A0A0H3X077</accession>
<proteinExistence type="predicted"/>
<geneLocation type="plasmid" evidence="2 3">
    <name>pPF72-1</name>
</geneLocation>